<dbReference type="NCBIfam" id="TIGR03002">
    <property type="entry name" value="outer_YhbN_LptA"/>
    <property type="match status" value="1"/>
</dbReference>
<evidence type="ECO:0000313" key="6">
    <source>
        <dbReference type="EMBL" id="OUD12407.1"/>
    </source>
</evidence>
<evidence type="ECO:0000313" key="7">
    <source>
        <dbReference type="Proteomes" id="UP000194798"/>
    </source>
</evidence>
<feature type="domain" description="Organic solvent tolerance-like N-terminal" evidence="5">
    <location>
        <begin position="35"/>
        <end position="143"/>
    </location>
</feature>
<dbReference type="EMBL" id="MSLT01000023">
    <property type="protein sequence ID" value="OUD12407.1"/>
    <property type="molecule type" value="Genomic_DNA"/>
</dbReference>
<dbReference type="InterPro" id="IPR052037">
    <property type="entry name" value="LPS_export_LptA"/>
</dbReference>
<dbReference type="HAMAP" id="MF_01914">
    <property type="entry name" value="LPS_assembly_LptA"/>
    <property type="match status" value="1"/>
</dbReference>
<evidence type="ECO:0000259" key="5">
    <source>
        <dbReference type="Pfam" id="PF03968"/>
    </source>
</evidence>
<dbReference type="GO" id="GO:0015920">
    <property type="term" value="P:lipopolysaccharide transport"/>
    <property type="evidence" value="ECO:0007669"/>
    <property type="project" value="UniProtKB-UniRule"/>
</dbReference>
<organism evidence="6 7">
    <name type="scientific">Thioflexithrix psekupsensis</name>
    <dbReference type="NCBI Taxonomy" id="1570016"/>
    <lineage>
        <taxon>Bacteria</taxon>
        <taxon>Pseudomonadati</taxon>
        <taxon>Pseudomonadota</taxon>
        <taxon>Gammaproteobacteria</taxon>
        <taxon>Thiotrichales</taxon>
        <taxon>Thioflexithrix</taxon>
    </lineage>
</organism>
<keyword evidence="3 4" id="KW-0574">Periplasm</keyword>
<keyword evidence="7" id="KW-1185">Reference proteome</keyword>
<dbReference type="AlphaFoldDB" id="A0A251X648"/>
<dbReference type="OrthoDB" id="9795964at2"/>
<dbReference type="Proteomes" id="UP000194798">
    <property type="component" value="Unassembled WGS sequence"/>
</dbReference>
<evidence type="ECO:0000256" key="2">
    <source>
        <dbReference type="ARBA" id="ARBA00022729"/>
    </source>
</evidence>
<dbReference type="GO" id="GO:0017089">
    <property type="term" value="F:glycolipid transfer activity"/>
    <property type="evidence" value="ECO:0007669"/>
    <property type="project" value="TreeGrafter"/>
</dbReference>
<dbReference type="PANTHER" id="PTHR36504:SF1">
    <property type="entry name" value="LIPOPOLYSACCHARIDE EXPORT SYSTEM PROTEIN LPTA"/>
    <property type="match status" value="1"/>
</dbReference>
<name>A0A251X648_9GAMM</name>
<comment type="subunit">
    <text evidence="4">Component of the lipopolysaccharide transport and assembly complex.</text>
</comment>
<dbReference type="InterPro" id="IPR005653">
    <property type="entry name" value="OstA-like_N"/>
</dbReference>
<dbReference type="GO" id="GO:0001530">
    <property type="term" value="F:lipopolysaccharide binding"/>
    <property type="evidence" value="ECO:0007669"/>
    <property type="project" value="InterPro"/>
</dbReference>
<dbReference type="PANTHER" id="PTHR36504">
    <property type="entry name" value="LIPOPOLYSACCHARIDE EXPORT SYSTEM PROTEIN LPTA"/>
    <property type="match status" value="1"/>
</dbReference>
<proteinExistence type="inferred from homology"/>
<dbReference type="InterPro" id="IPR014340">
    <property type="entry name" value="LptA"/>
</dbReference>
<reference evidence="6 7" key="1">
    <citation type="submission" date="2016-12" db="EMBL/GenBank/DDBJ databases">
        <title>Thioflexothrix psekupsii D3 genome sequencing and assembly.</title>
        <authorList>
            <person name="Fomenkov A."/>
            <person name="Vincze T."/>
            <person name="Grabovich M."/>
            <person name="Anton B.P."/>
            <person name="Dubinina G."/>
            <person name="Orlova M."/>
            <person name="Belousova E."/>
            <person name="Roberts R.J."/>
        </authorList>
    </citation>
    <scope>NUCLEOTIDE SEQUENCE [LARGE SCALE GENOMIC DNA]</scope>
    <source>
        <strain evidence="6">D3</strain>
    </source>
</reference>
<comment type="subcellular location">
    <subcellularLocation>
        <location evidence="4">Periplasm</location>
    </subcellularLocation>
</comment>
<protein>
    <recommendedName>
        <fullName evidence="4">Lipopolysaccharide export system protein LptA</fullName>
    </recommendedName>
</protein>
<evidence type="ECO:0000256" key="4">
    <source>
        <dbReference type="HAMAP-Rule" id="MF_01914"/>
    </source>
</evidence>
<gene>
    <name evidence="4" type="primary">lptA</name>
    <name evidence="6" type="ORF">TPSD3_14965</name>
</gene>
<sequence>MNALKKLFLVTIVSYTINPIAVYALSTDRDQPILIEADQGQIDDARGIATYEGRVIITQGSIQINADKVTLNYSEKQDIEKVTAIGKPAQFRQQPDNSEEFLHANAAQMEYFADQNLLELTQGAKVWQGKDVVTGEKITYDTHGGIIRAFKGDTEKSRVTVTLQPRRQKNQ</sequence>
<evidence type="ECO:0000256" key="3">
    <source>
        <dbReference type="ARBA" id="ARBA00022764"/>
    </source>
</evidence>
<comment type="caution">
    <text evidence="6">The sequence shown here is derived from an EMBL/GenBank/DDBJ whole genome shotgun (WGS) entry which is preliminary data.</text>
</comment>
<dbReference type="Gene3D" id="2.60.450.10">
    <property type="entry name" value="Lipopolysaccharide (LPS) transport protein A like domain"/>
    <property type="match status" value="1"/>
</dbReference>
<dbReference type="GO" id="GO:0030288">
    <property type="term" value="C:outer membrane-bounded periplasmic space"/>
    <property type="evidence" value="ECO:0007669"/>
    <property type="project" value="TreeGrafter"/>
</dbReference>
<keyword evidence="2" id="KW-0732">Signal</keyword>
<comment type="similarity">
    <text evidence="4">Belongs to the LptA family.</text>
</comment>
<dbReference type="GO" id="GO:0043165">
    <property type="term" value="P:Gram-negative-bacterium-type cell outer membrane assembly"/>
    <property type="evidence" value="ECO:0007669"/>
    <property type="project" value="UniProtKB-UniRule"/>
</dbReference>
<accession>A0A251X648</accession>
<dbReference type="RefSeq" id="WP_086489356.1">
    <property type="nucleotide sequence ID" value="NZ_MSLT01000023.1"/>
</dbReference>
<evidence type="ECO:0000256" key="1">
    <source>
        <dbReference type="ARBA" id="ARBA00022448"/>
    </source>
</evidence>
<keyword evidence="1 4" id="KW-0813">Transport</keyword>
<dbReference type="Pfam" id="PF03968">
    <property type="entry name" value="LptD_N"/>
    <property type="match status" value="1"/>
</dbReference>
<dbReference type="GO" id="GO:0009279">
    <property type="term" value="C:cell outer membrane"/>
    <property type="evidence" value="ECO:0007669"/>
    <property type="project" value="TreeGrafter"/>
</dbReference>
<comment type="function">
    <text evidence="4">Involved in the assembly of lipopolysaccharide (LPS). Required for the translocation of LPS from the inner membrane to the outer membrane. May form a bridge between the inner membrane and the outer membrane, via interactions with LptC and LptD, thereby facilitating LPS transfer across the periplasm.</text>
</comment>